<accession>A0A6S6T4X3</accession>
<sequence>MKLRKHLSHTGLLKTVTHRFQQIPDPCGPGDGILLSDCLLSGLAIFGLKYPSLLQFDRDRVDEVIGHNLRSLYGMRNIPCDTYLRERLDAVDPSALRPAFKHLFAQVQRGSELKRFQFMDD</sequence>
<organism evidence="1">
    <name type="scientific">uncultured Thiotrichaceae bacterium</name>
    <dbReference type="NCBI Taxonomy" id="298394"/>
    <lineage>
        <taxon>Bacteria</taxon>
        <taxon>Pseudomonadati</taxon>
        <taxon>Pseudomonadota</taxon>
        <taxon>Gammaproteobacteria</taxon>
        <taxon>Thiotrichales</taxon>
        <taxon>Thiotrichaceae</taxon>
        <taxon>environmental samples</taxon>
    </lineage>
</organism>
<reference evidence="1" key="1">
    <citation type="submission" date="2020-01" db="EMBL/GenBank/DDBJ databases">
        <authorList>
            <person name="Meier V. D."/>
            <person name="Meier V D."/>
        </authorList>
    </citation>
    <scope>NUCLEOTIDE SEQUENCE</scope>
    <source>
        <strain evidence="1">HLG_WM_MAG_09</strain>
    </source>
</reference>
<proteinExistence type="predicted"/>
<protein>
    <submittedName>
        <fullName evidence="1">Transposase</fullName>
    </submittedName>
</protein>
<dbReference type="AlphaFoldDB" id="A0A6S6T4X3"/>
<dbReference type="EMBL" id="CACVAT010000204">
    <property type="protein sequence ID" value="CAA6813285.1"/>
    <property type="molecule type" value="Genomic_DNA"/>
</dbReference>
<name>A0A6S6T4X3_9GAMM</name>
<evidence type="ECO:0000313" key="1">
    <source>
        <dbReference type="EMBL" id="CAA6813285.1"/>
    </source>
</evidence>
<gene>
    <name evidence="1" type="ORF">HELGO_WM34821</name>
</gene>